<evidence type="ECO:0000256" key="5">
    <source>
        <dbReference type="ARBA" id="ARBA00023136"/>
    </source>
</evidence>
<feature type="transmembrane region" description="Helical" evidence="8">
    <location>
        <begin position="242"/>
        <end position="263"/>
    </location>
</feature>
<dbReference type="PANTHER" id="PTHR24243:SF230">
    <property type="entry name" value="G-PROTEIN COUPLED RECEPTORS FAMILY 1 PROFILE DOMAIN-CONTAINING PROTEIN"/>
    <property type="match status" value="1"/>
</dbReference>
<evidence type="ECO:0000256" key="3">
    <source>
        <dbReference type="ARBA" id="ARBA00022989"/>
    </source>
</evidence>
<evidence type="ECO:0000256" key="7">
    <source>
        <dbReference type="ARBA" id="ARBA00023224"/>
    </source>
</evidence>
<proteinExistence type="predicted"/>
<accession>A0A813NXW3</accession>
<evidence type="ECO:0000256" key="4">
    <source>
        <dbReference type="ARBA" id="ARBA00023040"/>
    </source>
</evidence>
<reference evidence="10" key="1">
    <citation type="submission" date="2021-02" db="EMBL/GenBank/DDBJ databases">
        <authorList>
            <person name="Nowell W R."/>
        </authorList>
    </citation>
    <scope>NUCLEOTIDE SEQUENCE</scope>
</reference>
<feature type="domain" description="G-protein coupled receptors family 1 profile" evidence="9">
    <location>
        <begin position="37"/>
        <end position="301"/>
    </location>
</feature>
<dbReference type="Gene3D" id="1.20.1070.10">
    <property type="entry name" value="Rhodopsin 7-helix transmembrane proteins"/>
    <property type="match status" value="1"/>
</dbReference>
<keyword evidence="2 8" id="KW-0812">Transmembrane</keyword>
<evidence type="ECO:0000256" key="6">
    <source>
        <dbReference type="ARBA" id="ARBA00023170"/>
    </source>
</evidence>
<feature type="transmembrane region" description="Helical" evidence="8">
    <location>
        <begin position="180"/>
        <end position="207"/>
    </location>
</feature>
<evidence type="ECO:0000256" key="2">
    <source>
        <dbReference type="ARBA" id="ARBA00022692"/>
    </source>
</evidence>
<keyword evidence="11" id="KW-1185">Reference proteome</keyword>
<name>A0A813NXW3_ADIRI</name>
<sequence length="328" mass="37786">MNDLNTTSLLAILSLSQTIPKYLFSVGGPILILVGTINSLFNVLVLEQKKLRKNPCSRCFVAFNIASFLLLYLSFLPTILQIGYNIEPGAYNLPYCRIRVYLSFLLAILPPFYLILASVDRTLVTSASAQVRKWSNRSTIRKCLFGITVFWVLFHIHALIYTDIIQVTTDTFVCFPKLGIYSVLVSYYTFVVHGVIPFVSLSIFAALTIRNLHHRPHHNMDASSLRTIHPSHRQDKQLIRMLFIEILTCVMFNFVFPGVFLYIETTQYQNKSHERDVVEHLLLSISIFIFYVPSCTSLYTNLIVSKSFRKRTKHIILRKLVNNRIRPD</sequence>
<dbReference type="Proteomes" id="UP000663828">
    <property type="component" value="Unassembled WGS sequence"/>
</dbReference>
<dbReference type="SUPFAM" id="SSF81321">
    <property type="entry name" value="Family A G protein-coupled receptor-like"/>
    <property type="match status" value="1"/>
</dbReference>
<keyword evidence="6" id="KW-0675">Receptor</keyword>
<feature type="transmembrane region" description="Helical" evidence="8">
    <location>
        <begin position="22"/>
        <end position="46"/>
    </location>
</feature>
<dbReference type="PROSITE" id="PS50262">
    <property type="entry name" value="G_PROTEIN_RECEP_F1_2"/>
    <property type="match status" value="1"/>
</dbReference>
<dbReference type="InterPro" id="IPR017452">
    <property type="entry name" value="GPCR_Rhodpsn_7TM"/>
</dbReference>
<dbReference type="PANTHER" id="PTHR24243">
    <property type="entry name" value="G-PROTEIN COUPLED RECEPTOR"/>
    <property type="match status" value="1"/>
</dbReference>
<feature type="transmembrane region" description="Helical" evidence="8">
    <location>
        <begin position="140"/>
        <end position="160"/>
    </location>
</feature>
<dbReference type="GO" id="GO:0004930">
    <property type="term" value="F:G protein-coupled receptor activity"/>
    <property type="evidence" value="ECO:0007669"/>
    <property type="project" value="UniProtKB-KW"/>
</dbReference>
<keyword evidence="4" id="KW-0297">G-protein coupled receptor</keyword>
<protein>
    <recommendedName>
        <fullName evidence="9">G-protein coupled receptors family 1 profile domain-containing protein</fullName>
    </recommendedName>
</protein>
<keyword evidence="3 8" id="KW-1133">Transmembrane helix</keyword>
<dbReference type="GO" id="GO:0005886">
    <property type="term" value="C:plasma membrane"/>
    <property type="evidence" value="ECO:0007669"/>
    <property type="project" value="TreeGrafter"/>
</dbReference>
<keyword evidence="7" id="KW-0807">Transducer</keyword>
<comment type="caution">
    <text evidence="10">The sequence shown here is derived from an EMBL/GenBank/DDBJ whole genome shotgun (WGS) entry which is preliminary data.</text>
</comment>
<comment type="subcellular location">
    <subcellularLocation>
        <location evidence="1">Membrane</location>
        <topology evidence="1">Multi-pass membrane protein</topology>
    </subcellularLocation>
</comment>
<dbReference type="EMBL" id="CAJNOR010000005">
    <property type="protein sequence ID" value="CAF0746746.1"/>
    <property type="molecule type" value="Genomic_DNA"/>
</dbReference>
<gene>
    <name evidence="10" type="ORF">XAT740_LOCUS202</name>
</gene>
<evidence type="ECO:0000313" key="10">
    <source>
        <dbReference type="EMBL" id="CAF0746746.1"/>
    </source>
</evidence>
<evidence type="ECO:0000259" key="9">
    <source>
        <dbReference type="PROSITE" id="PS50262"/>
    </source>
</evidence>
<evidence type="ECO:0000313" key="11">
    <source>
        <dbReference type="Proteomes" id="UP000663828"/>
    </source>
</evidence>
<organism evidence="10 11">
    <name type="scientific">Adineta ricciae</name>
    <name type="common">Rotifer</name>
    <dbReference type="NCBI Taxonomy" id="249248"/>
    <lineage>
        <taxon>Eukaryota</taxon>
        <taxon>Metazoa</taxon>
        <taxon>Spiralia</taxon>
        <taxon>Gnathifera</taxon>
        <taxon>Rotifera</taxon>
        <taxon>Eurotatoria</taxon>
        <taxon>Bdelloidea</taxon>
        <taxon>Adinetida</taxon>
        <taxon>Adinetidae</taxon>
        <taxon>Adineta</taxon>
    </lineage>
</organism>
<feature type="transmembrane region" description="Helical" evidence="8">
    <location>
        <begin position="283"/>
        <end position="304"/>
    </location>
</feature>
<evidence type="ECO:0000256" key="1">
    <source>
        <dbReference type="ARBA" id="ARBA00004141"/>
    </source>
</evidence>
<feature type="transmembrane region" description="Helical" evidence="8">
    <location>
        <begin position="100"/>
        <end position="119"/>
    </location>
</feature>
<feature type="transmembrane region" description="Helical" evidence="8">
    <location>
        <begin position="58"/>
        <end position="80"/>
    </location>
</feature>
<evidence type="ECO:0000256" key="8">
    <source>
        <dbReference type="SAM" id="Phobius"/>
    </source>
</evidence>
<keyword evidence="5 8" id="KW-0472">Membrane</keyword>
<dbReference type="AlphaFoldDB" id="A0A813NXW3"/>